<organism evidence="2 3">
    <name type="scientific">Malikia spinosa</name>
    <dbReference type="NCBI Taxonomy" id="86180"/>
    <lineage>
        <taxon>Bacteria</taxon>
        <taxon>Pseudomonadati</taxon>
        <taxon>Pseudomonadota</taxon>
        <taxon>Betaproteobacteria</taxon>
        <taxon>Burkholderiales</taxon>
        <taxon>Comamonadaceae</taxon>
        <taxon>Malikia</taxon>
    </lineage>
</organism>
<protein>
    <recommendedName>
        <fullName evidence="4">Terminase small subunit</fullName>
    </recommendedName>
</protein>
<dbReference type="OrthoDB" id="9134897at2"/>
<feature type="compositionally biased region" description="Basic and acidic residues" evidence="1">
    <location>
        <begin position="53"/>
        <end position="68"/>
    </location>
</feature>
<feature type="region of interest" description="Disordered" evidence="1">
    <location>
        <begin position="53"/>
        <end position="80"/>
    </location>
</feature>
<evidence type="ECO:0000313" key="3">
    <source>
        <dbReference type="Proteomes" id="UP000238326"/>
    </source>
</evidence>
<dbReference type="AlphaFoldDB" id="A0A2S9KE91"/>
<dbReference type="RefSeq" id="WP_105729729.1">
    <property type="nucleotide sequence ID" value="NZ_DAIPCI010000011.1"/>
</dbReference>
<sequence length="195" mass="21301">MTAPEQLSKRAFADRIGVKPSYVRQLEIDGRLVLTPDGKAVLVAESIARIEATRDPSKQAVAERHATERGAPALTGHDRAPVGDDESVVDEMPLPQYDFQISKAKREHWAAEREQAAFRKEAGELIERAEHIAAFARAGANLRAKLEAWSAVLPPQLVGRDEAAIRSTLVEQLEQVLRELATAITAQAQETAHAG</sequence>
<evidence type="ECO:0008006" key="4">
    <source>
        <dbReference type="Google" id="ProtNLM"/>
    </source>
</evidence>
<gene>
    <name evidence="2" type="ORF">C6P61_09725</name>
</gene>
<reference evidence="2 3" key="1">
    <citation type="submission" date="2018-03" db="EMBL/GenBank/DDBJ databases">
        <title>Comparative genomics illustrates the genes involved in a hyperalkaliphilic mechanisms of Serpentinomonas isolated from highly-alkaline calcium-rich serpentinized springs.</title>
        <authorList>
            <person name="Suzuki S."/>
            <person name="Ishii S."/>
            <person name="Walworth N."/>
            <person name="Bird L."/>
            <person name="Kuenen J.G."/>
            <person name="Nealson K.H."/>
        </authorList>
    </citation>
    <scope>NUCLEOTIDE SEQUENCE [LARGE SCALE GENOMIC DNA]</scope>
    <source>
        <strain evidence="2 3">83</strain>
    </source>
</reference>
<evidence type="ECO:0000313" key="2">
    <source>
        <dbReference type="EMBL" id="PRD68769.1"/>
    </source>
</evidence>
<evidence type="ECO:0000256" key="1">
    <source>
        <dbReference type="SAM" id="MobiDB-lite"/>
    </source>
</evidence>
<comment type="caution">
    <text evidence="2">The sequence shown here is derived from an EMBL/GenBank/DDBJ whole genome shotgun (WGS) entry which is preliminary data.</text>
</comment>
<name>A0A2S9KE91_9BURK</name>
<dbReference type="EMBL" id="PVLR01000024">
    <property type="protein sequence ID" value="PRD68769.1"/>
    <property type="molecule type" value="Genomic_DNA"/>
</dbReference>
<accession>A0A2S9KE91</accession>
<keyword evidence="3" id="KW-1185">Reference proteome</keyword>
<proteinExistence type="predicted"/>
<dbReference type="Proteomes" id="UP000238326">
    <property type="component" value="Unassembled WGS sequence"/>
</dbReference>